<evidence type="ECO:0000313" key="3">
    <source>
        <dbReference type="EMBL" id="MDP9821289.1"/>
    </source>
</evidence>
<evidence type="ECO:0000313" key="4">
    <source>
        <dbReference type="Proteomes" id="UP001240447"/>
    </source>
</evidence>
<accession>A0ABT9NLJ4</accession>
<dbReference type="EMBL" id="JAUSQM010000001">
    <property type="protein sequence ID" value="MDP9821289.1"/>
    <property type="molecule type" value="Genomic_DNA"/>
</dbReference>
<organism evidence="3 4">
    <name type="scientific">Nocardioides massiliensis</name>
    <dbReference type="NCBI Taxonomy" id="1325935"/>
    <lineage>
        <taxon>Bacteria</taxon>
        <taxon>Bacillati</taxon>
        <taxon>Actinomycetota</taxon>
        <taxon>Actinomycetes</taxon>
        <taxon>Propionibacteriales</taxon>
        <taxon>Nocardioidaceae</taxon>
        <taxon>Nocardioides</taxon>
    </lineage>
</organism>
<sequence>MSGPASVRRERWRRRLADAWARRRTTRGERSLTWRLATPAVFAGAGVLAVTSAISADGIDLRAERYGDLESLARQQTRQVQSLQQRASELRTEVEELTAGVEDSRLDELEEQIDLLRGPAGLEAVTGSGVTVTLDDAPSSARDLIDGTTVTLDDLVIHQQDIQAVVNALWEGGAEAMTIQGQRIVSTTGIKCVGNVVILHGIQYAPPYEISAIGDTETLLGSLSTNPYITTFREYVDRYQLGYSVAVEGSLDMAAYDGSTEMSYARPVGSRPVVLDEDL</sequence>
<keyword evidence="2" id="KW-0175">Coiled coil</keyword>
<keyword evidence="4" id="KW-1185">Reference proteome</keyword>
<name>A0ABT9NLJ4_9ACTN</name>
<comment type="similarity">
    <text evidence="1">Belongs to the UPF0749 family.</text>
</comment>
<comment type="caution">
    <text evidence="3">The sequence shown here is derived from an EMBL/GenBank/DDBJ whole genome shotgun (WGS) entry which is preliminary data.</text>
</comment>
<evidence type="ECO:0000256" key="1">
    <source>
        <dbReference type="ARBA" id="ARBA00009108"/>
    </source>
</evidence>
<evidence type="ECO:0000256" key="2">
    <source>
        <dbReference type="SAM" id="Coils"/>
    </source>
</evidence>
<dbReference type="Gene3D" id="3.30.70.1880">
    <property type="entry name" value="Protein of unknown function DUF881"/>
    <property type="match status" value="1"/>
</dbReference>
<protein>
    <submittedName>
        <fullName evidence="3">Uncharacterized protein YlxW (UPF0749 family)</fullName>
    </submittedName>
</protein>
<dbReference type="PANTHER" id="PTHR37313:SF4">
    <property type="entry name" value="CONSERVED MEMBRANE PROTEIN-RELATED"/>
    <property type="match status" value="1"/>
</dbReference>
<gene>
    <name evidence="3" type="ORF">J2S59_001098</name>
</gene>
<dbReference type="InterPro" id="IPR010273">
    <property type="entry name" value="DUF881"/>
</dbReference>
<feature type="coiled-coil region" evidence="2">
    <location>
        <begin position="66"/>
        <end position="100"/>
    </location>
</feature>
<dbReference type="PANTHER" id="PTHR37313">
    <property type="entry name" value="UPF0749 PROTEIN RV1825"/>
    <property type="match status" value="1"/>
</dbReference>
<dbReference type="RefSeq" id="WP_068116537.1">
    <property type="nucleotide sequence ID" value="NZ_CCXJ01000030.1"/>
</dbReference>
<proteinExistence type="inferred from homology"/>
<reference evidence="3 4" key="1">
    <citation type="submission" date="2023-07" db="EMBL/GenBank/DDBJ databases">
        <title>Sequencing the genomes of 1000 actinobacteria strains.</title>
        <authorList>
            <person name="Klenk H.-P."/>
        </authorList>
    </citation>
    <scope>NUCLEOTIDE SEQUENCE [LARGE SCALE GENOMIC DNA]</scope>
    <source>
        <strain evidence="3 4">GD13</strain>
    </source>
</reference>
<dbReference type="Pfam" id="PF05949">
    <property type="entry name" value="DUF881"/>
    <property type="match status" value="1"/>
</dbReference>
<dbReference type="Proteomes" id="UP001240447">
    <property type="component" value="Unassembled WGS sequence"/>
</dbReference>